<protein>
    <recommendedName>
        <fullName evidence="3">Fungal lipase-like domain-containing protein</fullName>
    </recommendedName>
</protein>
<sequence length="725" mass="81202">RGGNYSPAESAAAKVLLIDATADLDLAAGPRDMELMDDVIEDTEGSFIPKNSDFDLQRDMADHEWLSMHEDGLTSAEDDTVRLVVTSKIRPNHDHAGPLSRMFFEVDFDPSSVRLYQYNRGSSSQRPGWQRVFVGNRFELDYEQRLELVVEGTRADRDRISLIWKSSTIAEKYLFDAASYTCWDVDLDIDSNNTSDLQPPSRNSWQEQLEDNRYGIGKLIYPPPLPGAPTDPTPAPPGNGLKWTPVDFSTGWFPDGEAGVAFHHLGLQGDSGAIRLWRKTGDSLQELKQQAIEDGGDLITVNRIYTREQLAGVNRVYIEALLAQRRHDDLQGANRGCPSDLLTMKVYYRADADKPWRLAMKDSVKYLVTTDRDRFYPNLQFHRGERYWSGSVGHTGVVLRDSLISEGVYGHSDLPQFGQQLLDQEMMERLGLSSDAVGRIIEGRIKDKGFKCSIYRDYLSEDGLDYVLAFGGTDMELSDIVNDILQGLGLSGSEWINGKTFEDQYIDAMDVAEAFGSMLAARGFRGRSTGHSLGGGLASAASVVCENYALPAHTFNAAGLHLNTITKRYNGVLQPDSPRTPNAFVRYWTERAMEGRILAFSTSYDPLTFVQEHLGPLQFVGRIPQAIGKAVRLQSPFDTFVSTNKHLIAEAIRVVPDTGWMENYKVYVVSLTGWLLGIIKQHYLPLGRMLPHHGIRAVHYGLMVQTPVNQRNRLFDIFGDKDPDK</sequence>
<reference evidence="1 2" key="2">
    <citation type="submission" date="2019-08" db="EMBL/GenBank/DDBJ databases">
        <authorList>
            <person name="Henke P."/>
        </authorList>
    </citation>
    <scope>NUCLEOTIDE SEQUENCE [LARGE SCALE GENOMIC DNA]</scope>
    <source>
        <strain evidence="1">Phe10_nw2017</strain>
    </source>
</reference>
<evidence type="ECO:0008006" key="3">
    <source>
        <dbReference type="Google" id="ProtNLM"/>
    </source>
</evidence>
<gene>
    <name evidence="1" type="ORF">E3A20_12900</name>
</gene>
<dbReference type="Pfam" id="PF26363">
    <property type="entry name" value="Phospholipase-like"/>
    <property type="match status" value="1"/>
</dbReference>
<reference evidence="1 2" key="1">
    <citation type="submission" date="2019-08" db="EMBL/GenBank/DDBJ databases">
        <title>100 year-old enigma solved: identification of Planctomyces bekefii, the type genus and species of the phylum Planctomycetes.</title>
        <authorList>
            <person name="Svetlana D.N."/>
            <person name="Overmann J."/>
        </authorList>
    </citation>
    <scope>NUCLEOTIDE SEQUENCE [LARGE SCALE GENOMIC DNA]</scope>
    <source>
        <strain evidence="1">Phe10_nw2017</strain>
    </source>
</reference>
<dbReference type="InterPro" id="IPR029058">
    <property type="entry name" value="AB_hydrolase_fold"/>
</dbReference>
<accession>A0A5C6M631</accession>
<dbReference type="EMBL" id="SRHE01000232">
    <property type="protein sequence ID" value="TWW09579.1"/>
    <property type="molecule type" value="Genomic_DNA"/>
</dbReference>
<feature type="non-terminal residue" evidence="1">
    <location>
        <position position="1"/>
    </location>
</feature>
<evidence type="ECO:0000313" key="1">
    <source>
        <dbReference type="EMBL" id="TWW09579.1"/>
    </source>
</evidence>
<keyword evidence="2" id="KW-1185">Reference proteome</keyword>
<evidence type="ECO:0000313" key="2">
    <source>
        <dbReference type="Proteomes" id="UP000321083"/>
    </source>
</evidence>
<dbReference type="Proteomes" id="UP000321083">
    <property type="component" value="Unassembled WGS sequence"/>
</dbReference>
<proteinExistence type="predicted"/>
<comment type="caution">
    <text evidence="1">The sequence shown here is derived from an EMBL/GenBank/DDBJ whole genome shotgun (WGS) entry which is preliminary data.</text>
</comment>
<organism evidence="1 2">
    <name type="scientific">Planctomyces bekefii</name>
    <dbReference type="NCBI Taxonomy" id="1653850"/>
    <lineage>
        <taxon>Bacteria</taxon>
        <taxon>Pseudomonadati</taxon>
        <taxon>Planctomycetota</taxon>
        <taxon>Planctomycetia</taxon>
        <taxon>Planctomycetales</taxon>
        <taxon>Planctomycetaceae</taxon>
        <taxon>Planctomyces</taxon>
    </lineage>
</organism>
<dbReference type="SUPFAM" id="SSF53474">
    <property type="entry name" value="alpha/beta-Hydrolases"/>
    <property type="match status" value="1"/>
</dbReference>
<name>A0A5C6M631_9PLAN</name>
<dbReference type="AlphaFoldDB" id="A0A5C6M631"/>